<protein>
    <submittedName>
        <fullName evidence="3">Prepilin-type N-terminal cleavage/methylation domain-containing protein</fullName>
    </submittedName>
</protein>
<evidence type="ECO:0000313" key="3">
    <source>
        <dbReference type="EMBL" id="HGT39228.1"/>
    </source>
</evidence>
<feature type="region of interest" description="Disordered" evidence="1">
    <location>
        <begin position="112"/>
        <end position="140"/>
    </location>
</feature>
<feature type="region of interest" description="Disordered" evidence="1">
    <location>
        <begin position="406"/>
        <end position="429"/>
    </location>
</feature>
<proteinExistence type="predicted"/>
<dbReference type="InterPro" id="IPR012902">
    <property type="entry name" value="N_methyl_site"/>
</dbReference>
<name>A0A7C4QQX4_9PLAN</name>
<comment type="caution">
    <text evidence="3">The sequence shown here is derived from an EMBL/GenBank/DDBJ whole genome shotgun (WGS) entry which is preliminary data.</text>
</comment>
<keyword evidence="2" id="KW-1133">Transmembrane helix</keyword>
<dbReference type="Gene3D" id="3.30.700.10">
    <property type="entry name" value="Glycoprotein, Type 4 Pilin"/>
    <property type="match status" value="1"/>
</dbReference>
<keyword evidence="2" id="KW-0472">Membrane</keyword>
<reference evidence="3" key="1">
    <citation type="journal article" date="2020" name="mSystems">
        <title>Genome- and Community-Level Interaction Insights into Carbon Utilization and Element Cycling Functions of Hydrothermarchaeota in Hydrothermal Sediment.</title>
        <authorList>
            <person name="Zhou Z."/>
            <person name="Liu Y."/>
            <person name="Xu W."/>
            <person name="Pan J."/>
            <person name="Luo Z.H."/>
            <person name="Li M."/>
        </authorList>
    </citation>
    <scope>NUCLEOTIDE SEQUENCE [LARGE SCALE GENOMIC DNA]</scope>
    <source>
        <strain evidence="3">SpSt-508</strain>
    </source>
</reference>
<feature type="transmembrane region" description="Helical" evidence="2">
    <location>
        <begin position="20"/>
        <end position="45"/>
    </location>
</feature>
<dbReference type="InterPro" id="IPR045584">
    <property type="entry name" value="Pilin-like"/>
</dbReference>
<dbReference type="AlphaFoldDB" id="A0A7C4QQX4"/>
<organism evidence="3">
    <name type="scientific">Schlesneria paludicola</name>
    <dbReference type="NCBI Taxonomy" id="360056"/>
    <lineage>
        <taxon>Bacteria</taxon>
        <taxon>Pseudomonadati</taxon>
        <taxon>Planctomycetota</taxon>
        <taxon>Planctomycetia</taxon>
        <taxon>Planctomycetales</taxon>
        <taxon>Planctomycetaceae</taxon>
        <taxon>Schlesneria</taxon>
    </lineage>
</organism>
<feature type="region of interest" description="Disordered" evidence="1">
    <location>
        <begin position="286"/>
        <end position="307"/>
    </location>
</feature>
<accession>A0A7C4QQX4</accession>
<gene>
    <name evidence="3" type="ORF">ENS64_08195</name>
</gene>
<dbReference type="EMBL" id="DSVQ01000012">
    <property type="protein sequence ID" value="HGT39228.1"/>
    <property type="molecule type" value="Genomic_DNA"/>
</dbReference>
<evidence type="ECO:0000256" key="2">
    <source>
        <dbReference type="SAM" id="Phobius"/>
    </source>
</evidence>
<keyword evidence="2" id="KW-0812">Transmembrane</keyword>
<dbReference type="NCBIfam" id="TIGR02532">
    <property type="entry name" value="IV_pilin_GFxxxE"/>
    <property type="match status" value="1"/>
</dbReference>
<dbReference type="SUPFAM" id="SSF54523">
    <property type="entry name" value="Pili subunits"/>
    <property type="match status" value="1"/>
</dbReference>
<feature type="compositionally biased region" description="Basic and acidic residues" evidence="1">
    <location>
        <begin position="286"/>
        <end position="301"/>
    </location>
</feature>
<evidence type="ECO:0000256" key="1">
    <source>
        <dbReference type="SAM" id="MobiDB-lite"/>
    </source>
</evidence>
<feature type="region of interest" description="Disordered" evidence="1">
    <location>
        <begin position="356"/>
        <end position="383"/>
    </location>
</feature>
<sequence length="429" mass="46699">MYSPQAPRRTPQAAPPGFTLIELLVVVMIMLVLAAVTVSAINISIDGDKVRAGARQVQSYLEGARSRAVAAREPRGVRFLLDPTDPRTVTSMIYIAASEPWTEGTIWLERPDLDNDGTPAFSDPDDPMHPNNAPHQSPPLPIINDADDVYVLRGFDYSKDQILSAFGFSQAFPLKVTNWLELYQRGLIRNGDLVTLDPGGRSYAIDTRLLEQADPRDGDPPVRLLLHTPYVKRAERPVSATNTPPPPAVPAFNAPYRGAYSLKLVPAPLPNQEPVQLPKGVVIHLDRCSSDPDDPSKRGDKLPSTWKFQPPGNSTSFVYTPYCDILFSPRGVVVGPEASSGIIHLYIGEQKDADRDRADWAAGGSSAPEYGSGQTASDPTGPAYQRGDKLVVSIFTRTGAISVNPIHPLADSQPNQRFRYSETGEVAGK</sequence>